<dbReference type="GO" id="GO:0032210">
    <property type="term" value="P:regulation of telomere maintenance via telomerase"/>
    <property type="evidence" value="ECO:0007669"/>
    <property type="project" value="TreeGrafter"/>
</dbReference>
<feature type="region of interest" description="Disordered" evidence="1">
    <location>
        <begin position="1"/>
        <end position="57"/>
    </location>
</feature>
<gene>
    <name evidence="2" type="ORF">M422DRAFT_270922</name>
</gene>
<protein>
    <submittedName>
        <fullName evidence="2">Uncharacterized protein</fullName>
    </submittedName>
</protein>
<dbReference type="GO" id="GO:0098505">
    <property type="term" value="F:G-rich strand telomeric DNA binding"/>
    <property type="evidence" value="ECO:0007669"/>
    <property type="project" value="TreeGrafter"/>
</dbReference>
<feature type="non-terminal residue" evidence="2">
    <location>
        <position position="1"/>
    </location>
</feature>
<reference evidence="2 3" key="1">
    <citation type="submission" date="2014-06" db="EMBL/GenBank/DDBJ databases">
        <title>Evolutionary Origins and Diversification of the Mycorrhizal Mutualists.</title>
        <authorList>
            <consortium name="DOE Joint Genome Institute"/>
            <consortium name="Mycorrhizal Genomics Consortium"/>
            <person name="Kohler A."/>
            <person name="Kuo A."/>
            <person name="Nagy L.G."/>
            <person name="Floudas D."/>
            <person name="Copeland A."/>
            <person name="Barry K.W."/>
            <person name="Cichocki N."/>
            <person name="Veneault-Fourrey C."/>
            <person name="LaButti K."/>
            <person name="Lindquist E.A."/>
            <person name="Lipzen A."/>
            <person name="Lundell T."/>
            <person name="Morin E."/>
            <person name="Murat C."/>
            <person name="Riley R."/>
            <person name="Ohm R."/>
            <person name="Sun H."/>
            <person name="Tunlid A."/>
            <person name="Henrissat B."/>
            <person name="Grigoriev I.V."/>
            <person name="Hibbett D.S."/>
            <person name="Martin F."/>
        </authorList>
    </citation>
    <scope>NUCLEOTIDE SEQUENCE [LARGE SCALE GENOMIC DNA]</scope>
    <source>
        <strain evidence="2 3">SS14</strain>
    </source>
</reference>
<dbReference type="OrthoDB" id="2186770at2759"/>
<evidence type="ECO:0000313" key="2">
    <source>
        <dbReference type="EMBL" id="KIJ27822.1"/>
    </source>
</evidence>
<dbReference type="InterPro" id="IPR012340">
    <property type="entry name" value="NA-bd_OB-fold"/>
</dbReference>
<feature type="compositionally biased region" description="Basic and acidic residues" evidence="1">
    <location>
        <begin position="19"/>
        <end position="30"/>
    </location>
</feature>
<dbReference type="PANTHER" id="PTHR14513">
    <property type="entry name" value="PROTECTION OF TELOMERES 1"/>
    <property type="match status" value="1"/>
</dbReference>
<feature type="non-terminal residue" evidence="2">
    <location>
        <position position="234"/>
    </location>
</feature>
<name>A0A0C9UFQ9_SPHS4</name>
<dbReference type="GO" id="GO:0000783">
    <property type="term" value="C:nuclear telomere cap complex"/>
    <property type="evidence" value="ECO:0007669"/>
    <property type="project" value="TreeGrafter"/>
</dbReference>
<organism evidence="2 3">
    <name type="scientific">Sphaerobolus stellatus (strain SS14)</name>
    <dbReference type="NCBI Taxonomy" id="990650"/>
    <lineage>
        <taxon>Eukaryota</taxon>
        <taxon>Fungi</taxon>
        <taxon>Dikarya</taxon>
        <taxon>Basidiomycota</taxon>
        <taxon>Agaricomycotina</taxon>
        <taxon>Agaricomycetes</taxon>
        <taxon>Phallomycetidae</taxon>
        <taxon>Geastrales</taxon>
        <taxon>Sphaerobolaceae</taxon>
        <taxon>Sphaerobolus</taxon>
    </lineage>
</organism>
<dbReference type="GO" id="GO:0016233">
    <property type="term" value="P:telomere capping"/>
    <property type="evidence" value="ECO:0007669"/>
    <property type="project" value="TreeGrafter"/>
</dbReference>
<dbReference type="HOGENOM" id="CLU_1187490_0_0_1"/>
<dbReference type="AlphaFoldDB" id="A0A0C9UFQ9"/>
<dbReference type="Proteomes" id="UP000054279">
    <property type="component" value="Unassembled WGS sequence"/>
</dbReference>
<dbReference type="EMBL" id="KN837322">
    <property type="protein sequence ID" value="KIJ27822.1"/>
    <property type="molecule type" value="Genomic_DNA"/>
</dbReference>
<proteinExistence type="predicted"/>
<keyword evidence="3" id="KW-1185">Reference proteome</keyword>
<sequence>AYQGDDQAEHSRTGNIIVPKEENSEVKALREVQQLDEPSSKGPEVTGREDHQHESGSVNDTIVKCHHIDQKRSTIKEVIESKMCPNKFRIRCRIFDYYPLQVESFVRAECKEHGVLDGNHDGCPHCGDMTNASIAVDYKFVLRVVDESNATLNVSVDGKEAAQFIPDLSPADARNNEQALKQRLETLIGHLYAWHNEFEEAKKKEGPQIDLCVYSWMPASGVDRHYKLFDCNLI</sequence>
<dbReference type="GO" id="GO:0010521">
    <property type="term" value="F:telomerase inhibitor activity"/>
    <property type="evidence" value="ECO:0007669"/>
    <property type="project" value="TreeGrafter"/>
</dbReference>
<dbReference type="InterPro" id="IPR028389">
    <property type="entry name" value="POT1"/>
</dbReference>
<evidence type="ECO:0000256" key="1">
    <source>
        <dbReference type="SAM" id="MobiDB-lite"/>
    </source>
</evidence>
<accession>A0A0C9UFQ9</accession>
<dbReference type="PANTHER" id="PTHR14513:SF0">
    <property type="entry name" value="PROTECTION OF TELOMERES PROTEIN 1"/>
    <property type="match status" value="1"/>
</dbReference>
<dbReference type="Gene3D" id="2.40.50.140">
    <property type="entry name" value="Nucleic acid-binding proteins"/>
    <property type="match status" value="1"/>
</dbReference>
<evidence type="ECO:0000313" key="3">
    <source>
        <dbReference type="Proteomes" id="UP000054279"/>
    </source>
</evidence>